<dbReference type="EC" id="2.7.13.3" evidence="3"/>
<evidence type="ECO:0000256" key="4">
    <source>
        <dbReference type="ARBA" id="ARBA00022553"/>
    </source>
</evidence>
<evidence type="ECO:0000313" key="20">
    <source>
        <dbReference type="Proteomes" id="UP001241110"/>
    </source>
</evidence>
<dbReference type="InterPro" id="IPR005467">
    <property type="entry name" value="His_kinase_dom"/>
</dbReference>
<dbReference type="SUPFAM" id="SSF55785">
    <property type="entry name" value="PYP-like sensor domain (PAS domain)"/>
    <property type="match status" value="1"/>
</dbReference>
<evidence type="ECO:0000256" key="3">
    <source>
        <dbReference type="ARBA" id="ARBA00012438"/>
    </source>
</evidence>
<dbReference type="InterPro" id="IPR011645">
    <property type="entry name" value="HNOB_dom_associated"/>
</dbReference>
<dbReference type="Gene3D" id="3.30.450.260">
    <property type="entry name" value="Haem NO binding associated domain"/>
    <property type="match status" value="1"/>
</dbReference>
<dbReference type="AlphaFoldDB" id="A0AAE3QQB5"/>
<dbReference type="EMBL" id="JASJOS010000005">
    <property type="protein sequence ID" value="MDJ1481535.1"/>
    <property type="molecule type" value="Genomic_DNA"/>
</dbReference>
<dbReference type="SUPFAM" id="SSF47384">
    <property type="entry name" value="Homodimeric domain of signal transducing histidine kinase"/>
    <property type="match status" value="1"/>
</dbReference>
<comment type="caution">
    <text evidence="19">The sequence shown here is derived from an EMBL/GenBank/DDBJ whole genome shotgun (WGS) entry which is preliminary data.</text>
</comment>
<dbReference type="Pfam" id="PF02518">
    <property type="entry name" value="HATPase_c"/>
    <property type="match status" value="1"/>
</dbReference>
<feature type="coiled-coil region" evidence="14">
    <location>
        <begin position="139"/>
        <end position="173"/>
    </location>
</feature>
<organism evidence="19 20">
    <name type="scientific">Xanthocytophaga flava</name>
    <dbReference type="NCBI Taxonomy" id="3048013"/>
    <lineage>
        <taxon>Bacteria</taxon>
        <taxon>Pseudomonadati</taxon>
        <taxon>Bacteroidota</taxon>
        <taxon>Cytophagia</taxon>
        <taxon>Cytophagales</taxon>
        <taxon>Rhodocytophagaceae</taxon>
        <taxon>Xanthocytophaga</taxon>
    </lineage>
</organism>
<dbReference type="GO" id="GO:0004383">
    <property type="term" value="F:guanylate cyclase activity"/>
    <property type="evidence" value="ECO:0007669"/>
    <property type="project" value="UniProtKB-EC"/>
</dbReference>
<dbReference type="Pfam" id="PF07701">
    <property type="entry name" value="HNOBA"/>
    <property type="match status" value="1"/>
</dbReference>
<evidence type="ECO:0000256" key="6">
    <source>
        <dbReference type="ARBA" id="ARBA00022741"/>
    </source>
</evidence>
<feature type="domain" description="Histidine kinase" evidence="15">
    <location>
        <begin position="306"/>
        <end position="527"/>
    </location>
</feature>
<evidence type="ECO:0000256" key="1">
    <source>
        <dbReference type="ARBA" id="ARBA00000085"/>
    </source>
</evidence>
<evidence type="ECO:0000313" key="19">
    <source>
        <dbReference type="EMBL" id="MDJ1481535.1"/>
    </source>
</evidence>
<dbReference type="PANTHER" id="PTHR45339">
    <property type="entry name" value="HYBRID SIGNAL TRANSDUCTION HISTIDINE KINASE J"/>
    <property type="match status" value="1"/>
</dbReference>
<feature type="domain" description="PAC" evidence="18">
    <location>
        <begin position="237"/>
        <end position="288"/>
    </location>
</feature>
<dbReference type="NCBIfam" id="TIGR00229">
    <property type="entry name" value="sensory_box"/>
    <property type="match status" value="1"/>
</dbReference>
<keyword evidence="10" id="KW-0141">cGMP biosynthesis</keyword>
<dbReference type="PROSITE" id="PS50113">
    <property type="entry name" value="PAC"/>
    <property type="match status" value="1"/>
</dbReference>
<reference evidence="19" key="1">
    <citation type="submission" date="2023-05" db="EMBL/GenBank/DDBJ databases">
        <authorList>
            <person name="Zhang X."/>
        </authorList>
    </citation>
    <scope>NUCLEOTIDE SEQUENCE</scope>
    <source>
        <strain evidence="19">YF14B1</strain>
    </source>
</reference>
<dbReference type="InterPro" id="IPR036890">
    <property type="entry name" value="HATPase_C_sf"/>
</dbReference>
<comment type="subunit">
    <text evidence="11">At low DSF concentrations, interacts with RpfF.</text>
</comment>
<dbReference type="Pfam" id="PF00512">
    <property type="entry name" value="HisKA"/>
    <property type="match status" value="1"/>
</dbReference>
<keyword evidence="8 19" id="KW-0067">ATP-binding</keyword>
<dbReference type="EC" id="4.6.1.2" evidence="2"/>
<dbReference type="InterPro" id="IPR036097">
    <property type="entry name" value="HisK_dim/P_sf"/>
</dbReference>
<dbReference type="PANTHER" id="PTHR45339:SF1">
    <property type="entry name" value="HYBRID SIGNAL TRANSDUCTION HISTIDINE KINASE J"/>
    <property type="match status" value="1"/>
</dbReference>
<name>A0AAE3QQB5_9BACT</name>
<evidence type="ECO:0000259" key="16">
    <source>
        <dbReference type="PROSITE" id="PS50110"/>
    </source>
</evidence>
<dbReference type="FunFam" id="1.10.287.130:FF:000002">
    <property type="entry name" value="Two-component osmosensing histidine kinase"/>
    <property type="match status" value="1"/>
</dbReference>
<dbReference type="PROSITE" id="PS50110">
    <property type="entry name" value="RESPONSE_REGULATORY"/>
    <property type="match status" value="1"/>
</dbReference>
<dbReference type="InterPro" id="IPR001789">
    <property type="entry name" value="Sig_transdc_resp-reg_receiver"/>
</dbReference>
<feature type="domain" description="PAS" evidence="17">
    <location>
        <begin position="163"/>
        <end position="233"/>
    </location>
</feature>
<dbReference type="InterPro" id="IPR003661">
    <property type="entry name" value="HisK_dim/P_dom"/>
</dbReference>
<dbReference type="InterPro" id="IPR004358">
    <property type="entry name" value="Sig_transdc_His_kin-like_C"/>
</dbReference>
<evidence type="ECO:0000256" key="8">
    <source>
        <dbReference type="ARBA" id="ARBA00022840"/>
    </source>
</evidence>
<accession>A0AAE3QQB5</accession>
<dbReference type="InterPro" id="IPR000014">
    <property type="entry name" value="PAS"/>
</dbReference>
<evidence type="ECO:0000256" key="10">
    <source>
        <dbReference type="ARBA" id="ARBA00023293"/>
    </source>
</evidence>
<evidence type="ECO:0000256" key="11">
    <source>
        <dbReference type="ARBA" id="ARBA00064003"/>
    </source>
</evidence>
<dbReference type="SUPFAM" id="SSF52172">
    <property type="entry name" value="CheY-like"/>
    <property type="match status" value="1"/>
</dbReference>
<dbReference type="SMART" id="SM00091">
    <property type="entry name" value="PAS"/>
    <property type="match status" value="1"/>
</dbReference>
<dbReference type="Pfam" id="PF00989">
    <property type="entry name" value="PAS"/>
    <property type="match status" value="1"/>
</dbReference>
<dbReference type="GO" id="GO:0000155">
    <property type="term" value="F:phosphorelay sensor kinase activity"/>
    <property type="evidence" value="ECO:0007669"/>
    <property type="project" value="InterPro"/>
</dbReference>
<keyword evidence="5" id="KW-0808">Transferase</keyword>
<evidence type="ECO:0000256" key="13">
    <source>
        <dbReference type="PROSITE-ProRule" id="PRU00169"/>
    </source>
</evidence>
<evidence type="ECO:0000259" key="17">
    <source>
        <dbReference type="PROSITE" id="PS50112"/>
    </source>
</evidence>
<dbReference type="InterPro" id="IPR000700">
    <property type="entry name" value="PAS-assoc_C"/>
</dbReference>
<dbReference type="CDD" id="cd00082">
    <property type="entry name" value="HisKA"/>
    <property type="match status" value="1"/>
</dbReference>
<dbReference type="InterPro" id="IPR013767">
    <property type="entry name" value="PAS_fold"/>
</dbReference>
<dbReference type="CDD" id="cd00130">
    <property type="entry name" value="PAS"/>
    <property type="match status" value="1"/>
</dbReference>
<dbReference type="SMART" id="SM00387">
    <property type="entry name" value="HATPase_c"/>
    <property type="match status" value="1"/>
</dbReference>
<dbReference type="FunFam" id="3.30.565.10:FF:000010">
    <property type="entry name" value="Sensor histidine kinase RcsC"/>
    <property type="match status" value="1"/>
</dbReference>
<evidence type="ECO:0000256" key="2">
    <source>
        <dbReference type="ARBA" id="ARBA00012202"/>
    </source>
</evidence>
<evidence type="ECO:0000256" key="5">
    <source>
        <dbReference type="ARBA" id="ARBA00022679"/>
    </source>
</evidence>
<evidence type="ECO:0000259" key="18">
    <source>
        <dbReference type="PROSITE" id="PS50113"/>
    </source>
</evidence>
<sequence>MDFIYGNDPINVNRLFPFFFELDQFLNIKNAGNSLQKMNPLLAHYPSFESCFVVQRPWSLQLTFESFLEYSSHLFILIEKTKGLTLRGQFIQLNNNNTLLFIGTPWFIETTELSRYSLSLQDFSLSDSFTDMIQFLKMNEINNAEIKSLAESLKEQKKKLEEKELLYRQLVENATDIIFRCNTQGIITYINSAAREITGYTEEEIIGKKIQDVVSPESKEDVSKLFGEQVQKKLPKVNIEYTIIHKNGTRVWLSQNSIAILENNEIVGITSIARDVTYKKEAEKELLLSRQKALELAATKERFLANTSHEIRTPMNAIIGLSGLLSETLLTEKQKEYVHSIHTSAGNLLVIINDILDLSKIDAGKLQLEHIDFDLKEKLSTLIRSLQIKASEKNLILTSSIDHRISKYIKGDPYRLNQILMNLLSNAIKFTDHGRVTLTATLLKELTSYQIIRFSIEDTGIGISPDKLLSIFDDFTQADTSTTRKYGGTGLGLSICRKLSELMEGALEVTSTPGKGSVFSLTITLEKGIEIAAGKESIHEANPDFLNEKSVLLVEDNEFNQLLAITILEQWNAKVTLAPDGLAAVAAVRKQEFDIILMDIQMPVMGGIEATEIIRKELCVATPIIALTADAIVENIKEYLDKGMNACVTKPFQRENLFEVMYDLLSSTELSKANK</sequence>
<dbReference type="Proteomes" id="UP001241110">
    <property type="component" value="Unassembled WGS sequence"/>
</dbReference>
<dbReference type="CDD" id="cd17546">
    <property type="entry name" value="REC_hyHK_CKI1_RcsC-like"/>
    <property type="match status" value="1"/>
</dbReference>
<dbReference type="CDD" id="cd16922">
    <property type="entry name" value="HATPase_EvgS-ArcB-TorS-like"/>
    <property type="match status" value="1"/>
</dbReference>
<dbReference type="RefSeq" id="WP_313979429.1">
    <property type="nucleotide sequence ID" value="NZ_JASJOS010000005.1"/>
</dbReference>
<dbReference type="SMART" id="SM00448">
    <property type="entry name" value="REC"/>
    <property type="match status" value="1"/>
</dbReference>
<gene>
    <name evidence="19" type="ORF">QNI16_13635</name>
</gene>
<feature type="domain" description="Response regulatory" evidence="16">
    <location>
        <begin position="550"/>
        <end position="665"/>
    </location>
</feature>
<evidence type="ECO:0000256" key="7">
    <source>
        <dbReference type="ARBA" id="ARBA00022777"/>
    </source>
</evidence>
<comment type="catalytic activity">
    <reaction evidence="1">
        <text>ATP + protein L-histidine = ADP + protein N-phospho-L-histidine.</text>
        <dbReference type="EC" id="2.7.13.3"/>
    </reaction>
</comment>
<dbReference type="SMART" id="SM00388">
    <property type="entry name" value="HisKA"/>
    <property type="match status" value="1"/>
</dbReference>
<feature type="modified residue" description="4-aspartylphosphate" evidence="13">
    <location>
        <position position="599"/>
    </location>
</feature>
<keyword evidence="6" id="KW-0547">Nucleotide-binding</keyword>
<dbReference type="InterPro" id="IPR042463">
    <property type="entry name" value="HNOB_dom_associated_sf"/>
</dbReference>
<dbReference type="Gene3D" id="3.30.450.20">
    <property type="entry name" value="PAS domain"/>
    <property type="match status" value="1"/>
</dbReference>
<keyword evidence="14" id="KW-0175">Coiled coil</keyword>
<dbReference type="Pfam" id="PF00072">
    <property type="entry name" value="Response_reg"/>
    <property type="match status" value="1"/>
</dbReference>
<evidence type="ECO:0000256" key="14">
    <source>
        <dbReference type="SAM" id="Coils"/>
    </source>
</evidence>
<dbReference type="InterPro" id="IPR035965">
    <property type="entry name" value="PAS-like_dom_sf"/>
</dbReference>
<keyword evidence="4 13" id="KW-0597">Phosphoprotein</keyword>
<dbReference type="PRINTS" id="PR00344">
    <property type="entry name" value="BCTRLSENSOR"/>
</dbReference>
<keyword evidence="9" id="KW-0902">Two-component regulatory system</keyword>
<dbReference type="PROSITE" id="PS50112">
    <property type="entry name" value="PAS"/>
    <property type="match status" value="1"/>
</dbReference>
<dbReference type="SUPFAM" id="SSF55874">
    <property type="entry name" value="ATPase domain of HSP90 chaperone/DNA topoisomerase II/histidine kinase"/>
    <property type="match status" value="1"/>
</dbReference>
<dbReference type="Gene3D" id="3.40.50.2300">
    <property type="match status" value="1"/>
</dbReference>
<dbReference type="Gene3D" id="3.30.565.10">
    <property type="entry name" value="Histidine kinase-like ATPase, C-terminal domain"/>
    <property type="match status" value="1"/>
</dbReference>
<dbReference type="PROSITE" id="PS50109">
    <property type="entry name" value="HIS_KIN"/>
    <property type="match status" value="1"/>
</dbReference>
<dbReference type="GO" id="GO:0005524">
    <property type="term" value="F:ATP binding"/>
    <property type="evidence" value="ECO:0007669"/>
    <property type="project" value="UniProtKB-KW"/>
</dbReference>
<evidence type="ECO:0000256" key="9">
    <source>
        <dbReference type="ARBA" id="ARBA00023012"/>
    </source>
</evidence>
<dbReference type="GO" id="GO:0006355">
    <property type="term" value="P:regulation of DNA-templated transcription"/>
    <property type="evidence" value="ECO:0007669"/>
    <property type="project" value="InterPro"/>
</dbReference>
<dbReference type="InterPro" id="IPR011006">
    <property type="entry name" value="CheY-like_superfamily"/>
</dbReference>
<keyword evidence="7" id="KW-0418">Kinase</keyword>
<evidence type="ECO:0000256" key="12">
    <source>
        <dbReference type="ARBA" id="ARBA00068150"/>
    </source>
</evidence>
<dbReference type="InterPro" id="IPR003594">
    <property type="entry name" value="HATPase_dom"/>
</dbReference>
<protein>
    <recommendedName>
        <fullName evidence="12">Sensory/regulatory protein RpfC</fullName>
        <ecNumber evidence="3">2.7.13.3</ecNumber>
        <ecNumber evidence="2">4.6.1.2</ecNumber>
    </recommendedName>
</protein>
<dbReference type="Gene3D" id="1.10.287.130">
    <property type="match status" value="1"/>
</dbReference>
<evidence type="ECO:0000259" key="15">
    <source>
        <dbReference type="PROSITE" id="PS50109"/>
    </source>
</evidence>
<proteinExistence type="predicted"/>